<name>A0A4Q4MMS8_ALTAL</name>
<accession>A0A4Q4MMS8</accession>
<dbReference type="Pfam" id="PF23397">
    <property type="entry name" value="DUF7104"/>
    <property type="match status" value="23"/>
</dbReference>
<dbReference type="VEuPathDB" id="FungiDB:CC77DRAFT_1020215"/>
<proteinExistence type="predicted"/>
<feature type="transmembrane region" description="Helical" evidence="2">
    <location>
        <begin position="1373"/>
        <end position="1393"/>
    </location>
</feature>
<keyword evidence="2" id="KW-1133">Transmembrane helix</keyword>
<feature type="transmembrane region" description="Helical" evidence="2">
    <location>
        <begin position="1340"/>
        <end position="1361"/>
    </location>
</feature>
<dbReference type="EMBL" id="PDXD01000230">
    <property type="protein sequence ID" value="RYN54071.1"/>
    <property type="molecule type" value="Genomic_DNA"/>
</dbReference>
<sequence length="1404" mass="154757">MNRGNGRDVMTLLLDRRAADVQITQEVLIAAAENPGNGKDIMTLLLDRHAADVQITQEVVVAAAGNRGNGKNIMTLLLDRRAADVQVTQEVVVAAAGNPGNGKDIMTLLLDRRAADVQVTQEVVVAAAGNPGNGKDIMTLLLDRRAADVQITQEVVVAAAENWGNGRDVMKLLLDRHAADVQITQEVVVAIVGRFDITVVKLLLDRRAADVQITQEVVVAAAGNGGNGKDIITLLLDLHAADVQITQEVVVAAAGNPRNGKDIMTLLLDRRAADVQITQEVLIAAAENWGNGRDVMKLLLDRHAADVQITQEVVFAIVGRFDITVLKLLLDRRAADVQITQEVVVAAAKNRGRNVMTLLLDRRAADVQITQEVLIAAAENWGNGRDVMKLLLDRHAADVQITQEVVVAAAGNPGNGKNIMTLLLDRRAADVQITQEVVVAAAKNWENGRDIMTLLLDRRAADVQVTQEVVVAAAKNRGNGRDIMTLLLDRRAADVQITQEFVVTIVSQFDITVVTLLLDRRAADVQITQEVVIAAAKNWRNGKDIMTLLLDRHAADVQITQEVVVAAAGNPGNGKDIMTLLLDRRAADVQITQEVVVAAAGNQWNGKNIMTLLLDRRAADVQITQEVVIAAAGNPGNGKDIMTLLLDRRAADVQITQEVVVAASGNEGNGRDIMTLLLDRRAADVQTTQEVVVAAAKNWGNGRDVIKLLLDRRAADVQITQEVVIAAAGNQLLETVSTLQGQDSVGGSQSERLVHEGNVLNHEKDDMSDDGDPLEASSVSSHITTAGEKDAKAHVAYVLANDTELRALCSRVVDELGKAEFANEGRKLLKSFYCGLLMDAKTQLEKQSVSLLKSRKGRIRISSSIAEIINSPDVEHNEAGRRAEEQIRMRTKRLEMWAEDYTHIFHADEDSHERDAVQRRLVERMDGQPEDSEHVDSGSSHGGDSDEEFDLEGETKENFMTKVTEMKNFFRNSRSFEVLLDGFRELLLPQSLRDILPATSVEISTEEDKSTSNQMKSLVEDFTMLDWDWWPLTARMRALNPNEKRLIWKCSCGTRLWKEISAKEADVVSLLLPSLETESLSMPQCTKFSANLPLWRRLADDIKYSFSTLTGGQQRTSPTALGSTTTTTTTTGVQATTTGQTSVNPQTPAQIPQSFPANQQLISVSGSGSPPSLRWIIFGTQPHNKTAELEHIEIDDFTNDSRFFRSLRDHYRKHRGLLSRWLSIWRIGACDGVRFDRVASDLVFLENPELPTDFVEYIYNPRAPPNGNAENPLISRHKASMFMNCNDPCRWRFFHNCVPHLINRRVIDRVPRKKSKFAIRDDNSMEHQAWGITVRHEISVAYVVCYHVLILALPFAFWGWWQHNHPDDLQNAAVPITVVAGLLSLFWGANGILTEGRHSGSKTG</sequence>
<feature type="region of interest" description="Disordered" evidence="1">
    <location>
        <begin position="924"/>
        <end position="952"/>
    </location>
</feature>
<dbReference type="Gene3D" id="1.20.5.340">
    <property type="match status" value="12"/>
</dbReference>
<dbReference type="VEuPathDB" id="FungiDB:CC77DRAFT_903204"/>
<dbReference type="InterPro" id="IPR055530">
    <property type="entry name" value="DUF7104"/>
</dbReference>
<gene>
    <name evidence="3" type="ORF">AA0117_g13331</name>
</gene>
<keyword evidence="2" id="KW-0812">Transmembrane</keyword>
<dbReference type="PANTHER" id="PTHR46224:SF64">
    <property type="entry name" value="IQ MOTIF AND ANKYRIN REPEAT DOMAIN-CONTAINING PROTEIN 1"/>
    <property type="match status" value="1"/>
</dbReference>
<evidence type="ECO:0000313" key="4">
    <source>
        <dbReference type="Proteomes" id="UP000291422"/>
    </source>
</evidence>
<organism evidence="3 4">
    <name type="scientific">Alternaria alternata</name>
    <name type="common">Alternaria rot fungus</name>
    <name type="synonym">Torula alternata</name>
    <dbReference type="NCBI Taxonomy" id="5599"/>
    <lineage>
        <taxon>Eukaryota</taxon>
        <taxon>Fungi</taxon>
        <taxon>Dikarya</taxon>
        <taxon>Ascomycota</taxon>
        <taxon>Pezizomycotina</taxon>
        <taxon>Dothideomycetes</taxon>
        <taxon>Pleosporomycetidae</taxon>
        <taxon>Pleosporales</taxon>
        <taxon>Pleosporineae</taxon>
        <taxon>Pleosporaceae</taxon>
        <taxon>Alternaria</taxon>
        <taxon>Alternaria sect. Alternaria</taxon>
        <taxon>Alternaria alternata complex</taxon>
    </lineage>
</organism>
<dbReference type="InterPro" id="IPR051616">
    <property type="entry name" value="Cul2-RING_E3_ligase_SR"/>
</dbReference>
<evidence type="ECO:0000256" key="1">
    <source>
        <dbReference type="SAM" id="MobiDB-lite"/>
    </source>
</evidence>
<dbReference type="Proteomes" id="UP000291422">
    <property type="component" value="Unassembled WGS sequence"/>
</dbReference>
<reference evidence="4" key="1">
    <citation type="journal article" date="2019" name="bioRxiv">
        <title>Genomics, evolutionary history and diagnostics of the Alternaria alternata species group including apple and Asian pear pathotypes.</title>
        <authorList>
            <person name="Armitage A.D."/>
            <person name="Cockerton H.M."/>
            <person name="Sreenivasaprasad S."/>
            <person name="Woodhall J.W."/>
            <person name="Lane C.R."/>
            <person name="Harrison R.J."/>
            <person name="Clarkson J.P."/>
        </authorList>
    </citation>
    <scope>NUCLEOTIDE SEQUENCE [LARGE SCALE GENOMIC DNA]</scope>
    <source>
        <strain evidence="4">FERA 1177</strain>
    </source>
</reference>
<evidence type="ECO:0000256" key="2">
    <source>
        <dbReference type="SAM" id="Phobius"/>
    </source>
</evidence>
<comment type="caution">
    <text evidence="3">The sequence shown here is derived from an EMBL/GenBank/DDBJ whole genome shotgun (WGS) entry which is preliminary data.</text>
</comment>
<keyword evidence="2" id="KW-0472">Membrane</keyword>
<dbReference type="PANTHER" id="PTHR46224">
    <property type="entry name" value="ANKYRIN REPEAT FAMILY PROTEIN"/>
    <property type="match status" value="1"/>
</dbReference>
<protein>
    <submittedName>
        <fullName evidence="3">Uncharacterized protein</fullName>
    </submittedName>
</protein>
<evidence type="ECO:0000313" key="3">
    <source>
        <dbReference type="EMBL" id="RYN54071.1"/>
    </source>
</evidence>
<feature type="compositionally biased region" description="Basic and acidic residues" evidence="1">
    <location>
        <begin position="924"/>
        <end position="936"/>
    </location>
</feature>